<dbReference type="PANTHER" id="PTHR47053">
    <property type="entry name" value="MUREIN DD-ENDOPEPTIDASE MEPH-RELATED"/>
    <property type="match status" value="1"/>
</dbReference>
<evidence type="ECO:0000256" key="6">
    <source>
        <dbReference type="SAM" id="SignalP"/>
    </source>
</evidence>
<feature type="coiled-coil region" evidence="5">
    <location>
        <begin position="37"/>
        <end position="71"/>
    </location>
</feature>
<feature type="chain" id="PRO_5042863844" evidence="6">
    <location>
        <begin position="28"/>
        <end position="333"/>
    </location>
</feature>
<keyword evidence="4" id="KW-0788">Thiol protease</keyword>
<dbReference type="Proteomes" id="UP000878956">
    <property type="component" value="Unassembled WGS sequence"/>
</dbReference>
<comment type="similarity">
    <text evidence="1">Belongs to the peptidase C40 family.</text>
</comment>
<evidence type="ECO:0000256" key="3">
    <source>
        <dbReference type="ARBA" id="ARBA00022801"/>
    </source>
</evidence>
<keyword evidence="5" id="KW-0175">Coiled coil</keyword>
<dbReference type="InterPro" id="IPR038765">
    <property type="entry name" value="Papain-like_cys_pep_sf"/>
</dbReference>
<dbReference type="Gene3D" id="3.90.1720.10">
    <property type="entry name" value="endopeptidase domain like (from Nostoc punctiforme)"/>
    <property type="match status" value="1"/>
</dbReference>
<dbReference type="GO" id="GO:0006508">
    <property type="term" value="P:proteolysis"/>
    <property type="evidence" value="ECO:0007669"/>
    <property type="project" value="UniProtKB-KW"/>
</dbReference>
<reference evidence="8" key="2">
    <citation type="submission" date="2021-06" db="EMBL/GenBank/DDBJ databases">
        <authorList>
            <consortium name="NCBI Pathogen Detection Project"/>
        </authorList>
    </citation>
    <scope>NUCLEOTIDE SEQUENCE</scope>
    <source>
        <strain evidence="8">HN1000</strain>
    </source>
</reference>
<feature type="domain" description="NlpC/P60" evidence="7">
    <location>
        <begin position="217"/>
        <end position="333"/>
    </location>
</feature>
<gene>
    <name evidence="8" type="ORF">KRM00_003902</name>
</gene>
<proteinExistence type="inferred from homology"/>
<dbReference type="AlphaFoldDB" id="A0AAN6A7T7"/>
<evidence type="ECO:0000256" key="1">
    <source>
        <dbReference type="ARBA" id="ARBA00007074"/>
    </source>
</evidence>
<dbReference type="PANTHER" id="PTHR47053:SF1">
    <property type="entry name" value="MUREIN DD-ENDOPEPTIDASE MEPH-RELATED"/>
    <property type="match status" value="1"/>
</dbReference>
<organism evidence="8 9">
    <name type="scientific">Clostridioides difficile</name>
    <name type="common">Peptoclostridium difficile</name>
    <dbReference type="NCBI Taxonomy" id="1496"/>
    <lineage>
        <taxon>Bacteria</taxon>
        <taxon>Bacillati</taxon>
        <taxon>Bacillota</taxon>
        <taxon>Clostridia</taxon>
        <taxon>Peptostreptococcales</taxon>
        <taxon>Peptostreptococcaceae</taxon>
        <taxon>Clostridioides</taxon>
    </lineage>
</organism>
<reference evidence="8" key="1">
    <citation type="journal article" date="2018" name="Genome Biol.">
        <title>SKESA: strategic k-mer extension for scrupulous assemblies.</title>
        <authorList>
            <person name="Souvorov A."/>
            <person name="Agarwala R."/>
            <person name="Lipman D.J."/>
        </authorList>
    </citation>
    <scope>NUCLEOTIDE SEQUENCE</scope>
    <source>
        <strain evidence="8">HN1000</strain>
    </source>
</reference>
<evidence type="ECO:0000256" key="4">
    <source>
        <dbReference type="ARBA" id="ARBA00022807"/>
    </source>
</evidence>
<keyword evidence="2" id="KW-0645">Protease</keyword>
<dbReference type="EMBL" id="DAEPXK010000075">
    <property type="protein sequence ID" value="HBH1544353.1"/>
    <property type="molecule type" value="Genomic_DNA"/>
</dbReference>
<dbReference type="RefSeq" id="WP_009899542.1">
    <property type="nucleotide sequence ID" value="NZ_CP037850.1"/>
</dbReference>
<evidence type="ECO:0000256" key="5">
    <source>
        <dbReference type="SAM" id="Coils"/>
    </source>
</evidence>
<evidence type="ECO:0000259" key="7">
    <source>
        <dbReference type="PROSITE" id="PS51935"/>
    </source>
</evidence>
<feature type="signal peptide" evidence="6">
    <location>
        <begin position="1"/>
        <end position="27"/>
    </location>
</feature>
<dbReference type="Pfam" id="PF00877">
    <property type="entry name" value="NLPC_P60"/>
    <property type="match status" value="1"/>
</dbReference>
<dbReference type="InterPro" id="IPR051202">
    <property type="entry name" value="Peptidase_C40"/>
</dbReference>
<evidence type="ECO:0000313" key="8">
    <source>
        <dbReference type="EMBL" id="HBH1544353.1"/>
    </source>
</evidence>
<sequence>MKIKKKIISIMSLIIIGANLLPGVAYATPKEDLEEKIQILNSNITDNLIKIKDLEEKISITEKEILDKQHKIIDVKKEYNTKKIQLEMCNDSKLSKSIKGNDFKVLELILKSDSVSELLQNIELSKAIIKQNNKTLKLLNVKEKQLNELQDSLKNESENLNKDKKNLKKEQESLNNSKKEAELALNNLIQEEKINQVNPIEFKDLDFKLPDPNATPSEKAELLINNAKKFLGLSYVWGGTTPSGFDCSGLTQYVYRSIGINIPRVARDQQLDGKQIKIDELLPGDLIFFGYPAHHVGFYIGNGEYLHAPRTGDVIKISQINWNKVSSATRFIE</sequence>
<evidence type="ECO:0000256" key="2">
    <source>
        <dbReference type="ARBA" id="ARBA00022670"/>
    </source>
</evidence>
<dbReference type="SUPFAM" id="SSF54001">
    <property type="entry name" value="Cysteine proteinases"/>
    <property type="match status" value="1"/>
</dbReference>
<dbReference type="InterPro" id="IPR000064">
    <property type="entry name" value="NLP_P60_dom"/>
</dbReference>
<dbReference type="Gene3D" id="6.10.250.3150">
    <property type="match status" value="1"/>
</dbReference>
<feature type="coiled-coil region" evidence="5">
    <location>
        <begin position="132"/>
        <end position="191"/>
    </location>
</feature>
<protein>
    <submittedName>
        <fullName evidence="8">C40 family peptidase</fullName>
    </submittedName>
</protein>
<dbReference type="PROSITE" id="PS51935">
    <property type="entry name" value="NLPC_P60"/>
    <property type="match status" value="1"/>
</dbReference>
<name>A0AAN6A7T7_CLODI</name>
<dbReference type="GO" id="GO:0008234">
    <property type="term" value="F:cysteine-type peptidase activity"/>
    <property type="evidence" value="ECO:0007669"/>
    <property type="project" value="UniProtKB-KW"/>
</dbReference>
<comment type="caution">
    <text evidence="8">The sequence shown here is derived from an EMBL/GenBank/DDBJ whole genome shotgun (WGS) entry which is preliminary data.</text>
</comment>
<accession>A0AAN6A7T7</accession>
<keyword evidence="6" id="KW-0732">Signal</keyword>
<keyword evidence="3" id="KW-0378">Hydrolase</keyword>
<evidence type="ECO:0000313" key="9">
    <source>
        <dbReference type="Proteomes" id="UP000878956"/>
    </source>
</evidence>